<dbReference type="Pfam" id="PF06325">
    <property type="entry name" value="PrmA"/>
    <property type="match status" value="1"/>
</dbReference>
<dbReference type="AlphaFoldDB" id="A0A923MIK7"/>
<evidence type="ECO:0000256" key="1">
    <source>
        <dbReference type="ARBA" id="ARBA00009741"/>
    </source>
</evidence>
<keyword evidence="7" id="KW-0689">Ribosomal protein</keyword>
<dbReference type="Proteomes" id="UP000620327">
    <property type="component" value="Unassembled WGS sequence"/>
</dbReference>
<comment type="catalytic activity">
    <reaction evidence="6">
        <text>L-lysyl-[protein] + 3 S-adenosyl-L-methionine = N(6),N(6),N(6)-trimethyl-L-lysyl-[protein] + 3 S-adenosyl-L-homocysteine + 3 H(+)</text>
        <dbReference type="Rhea" id="RHEA:54192"/>
        <dbReference type="Rhea" id="RHEA-COMP:9752"/>
        <dbReference type="Rhea" id="RHEA-COMP:13826"/>
        <dbReference type="ChEBI" id="CHEBI:15378"/>
        <dbReference type="ChEBI" id="CHEBI:29969"/>
        <dbReference type="ChEBI" id="CHEBI:57856"/>
        <dbReference type="ChEBI" id="CHEBI:59789"/>
        <dbReference type="ChEBI" id="CHEBI:61961"/>
    </reaction>
</comment>
<evidence type="ECO:0000313" key="8">
    <source>
        <dbReference type="Proteomes" id="UP000620327"/>
    </source>
</evidence>
<dbReference type="NCBIfam" id="TIGR00406">
    <property type="entry name" value="prmA"/>
    <property type="match status" value="1"/>
</dbReference>
<comment type="function">
    <text evidence="6">Methylates ribosomal protein L11.</text>
</comment>
<protein>
    <recommendedName>
        <fullName evidence="6">Ribosomal protein L11 methyltransferase</fullName>
        <shortName evidence="6">L11 Mtase</shortName>
        <ecNumber evidence="6">2.1.1.-</ecNumber>
    </recommendedName>
</protein>
<dbReference type="SUPFAM" id="SSF53335">
    <property type="entry name" value="S-adenosyl-L-methionine-dependent methyltransferases"/>
    <property type="match status" value="1"/>
</dbReference>
<name>A0A923MIK7_9FIRM</name>
<dbReference type="GO" id="GO:0032259">
    <property type="term" value="P:methylation"/>
    <property type="evidence" value="ECO:0007669"/>
    <property type="project" value="UniProtKB-KW"/>
</dbReference>
<keyword evidence="5 6" id="KW-0949">S-adenosyl-L-methionine</keyword>
<keyword evidence="3 6" id="KW-0489">Methyltransferase</keyword>
<feature type="binding site" evidence="6">
    <location>
        <position position="169"/>
    </location>
    <ligand>
        <name>S-adenosyl-L-methionine</name>
        <dbReference type="ChEBI" id="CHEBI:59789"/>
    </ligand>
</feature>
<dbReference type="EMBL" id="JACOQI010000004">
    <property type="protein sequence ID" value="MBC5769889.1"/>
    <property type="molecule type" value="Genomic_DNA"/>
</dbReference>
<accession>A0A923MIK7</accession>
<comment type="similarity">
    <text evidence="1 6">Belongs to the methyltransferase superfamily. PrmA family.</text>
</comment>
<dbReference type="GO" id="GO:0005737">
    <property type="term" value="C:cytoplasm"/>
    <property type="evidence" value="ECO:0007669"/>
    <property type="project" value="UniProtKB-SubCell"/>
</dbReference>
<proteinExistence type="inferred from homology"/>
<feature type="binding site" evidence="6">
    <location>
        <position position="190"/>
    </location>
    <ligand>
        <name>S-adenosyl-L-methionine</name>
        <dbReference type="ChEBI" id="CHEBI:59789"/>
    </ligand>
</feature>
<evidence type="ECO:0000313" key="7">
    <source>
        <dbReference type="EMBL" id="MBC5769889.1"/>
    </source>
</evidence>
<organism evidence="7 8">
    <name type="scientific">Dysosmobacter segnis</name>
    <dbReference type="NCBI Taxonomy" id="2763042"/>
    <lineage>
        <taxon>Bacteria</taxon>
        <taxon>Bacillati</taxon>
        <taxon>Bacillota</taxon>
        <taxon>Clostridia</taxon>
        <taxon>Eubacteriales</taxon>
        <taxon>Oscillospiraceae</taxon>
        <taxon>Dysosmobacter</taxon>
    </lineage>
</organism>
<dbReference type="InterPro" id="IPR050078">
    <property type="entry name" value="Ribosomal_L11_MeTrfase_PrmA"/>
</dbReference>
<reference evidence="7" key="1">
    <citation type="submission" date="2020-08" db="EMBL/GenBank/DDBJ databases">
        <title>Genome public.</title>
        <authorList>
            <person name="Liu C."/>
            <person name="Sun Q."/>
        </authorList>
    </citation>
    <scope>NUCLEOTIDE SEQUENCE</scope>
    <source>
        <strain evidence="7">BX15</strain>
    </source>
</reference>
<feature type="binding site" evidence="6">
    <location>
        <position position="212"/>
    </location>
    <ligand>
        <name>S-adenosyl-L-methionine</name>
        <dbReference type="ChEBI" id="CHEBI:59789"/>
    </ligand>
</feature>
<dbReference type="PANTHER" id="PTHR43648:SF1">
    <property type="entry name" value="ELECTRON TRANSFER FLAVOPROTEIN BETA SUBUNIT LYSINE METHYLTRANSFERASE"/>
    <property type="match status" value="1"/>
</dbReference>
<evidence type="ECO:0000256" key="3">
    <source>
        <dbReference type="ARBA" id="ARBA00022603"/>
    </source>
</evidence>
<keyword evidence="4 6" id="KW-0808">Transferase</keyword>
<evidence type="ECO:0000256" key="2">
    <source>
        <dbReference type="ARBA" id="ARBA00022490"/>
    </source>
</evidence>
<dbReference type="InterPro" id="IPR029063">
    <property type="entry name" value="SAM-dependent_MTases_sf"/>
</dbReference>
<keyword evidence="8" id="KW-1185">Reference proteome</keyword>
<dbReference type="GO" id="GO:0005840">
    <property type="term" value="C:ribosome"/>
    <property type="evidence" value="ECO:0007669"/>
    <property type="project" value="UniProtKB-KW"/>
</dbReference>
<dbReference type="EC" id="2.1.1.-" evidence="6"/>
<dbReference type="RefSeq" id="WP_187014238.1">
    <property type="nucleotide sequence ID" value="NZ_JACOQI010000004.1"/>
</dbReference>
<comment type="caution">
    <text evidence="7">The sequence shown here is derived from an EMBL/GenBank/DDBJ whole genome shotgun (WGS) entry which is preliminary data.</text>
</comment>
<dbReference type="HAMAP" id="MF_00735">
    <property type="entry name" value="Methyltr_PrmA"/>
    <property type="match status" value="1"/>
</dbReference>
<dbReference type="PANTHER" id="PTHR43648">
    <property type="entry name" value="ELECTRON TRANSFER FLAVOPROTEIN BETA SUBUNIT LYSINE METHYLTRANSFERASE"/>
    <property type="match status" value="1"/>
</dbReference>
<evidence type="ECO:0000256" key="6">
    <source>
        <dbReference type="HAMAP-Rule" id="MF_00735"/>
    </source>
</evidence>
<dbReference type="GO" id="GO:0008276">
    <property type="term" value="F:protein methyltransferase activity"/>
    <property type="evidence" value="ECO:0007669"/>
    <property type="project" value="UniProtKB-UniRule"/>
</dbReference>
<evidence type="ECO:0000256" key="4">
    <source>
        <dbReference type="ARBA" id="ARBA00022679"/>
    </source>
</evidence>
<dbReference type="Gene3D" id="3.40.50.150">
    <property type="entry name" value="Vaccinia Virus protein VP39"/>
    <property type="match status" value="1"/>
</dbReference>
<feature type="binding site" evidence="6">
    <location>
        <position position="262"/>
    </location>
    <ligand>
        <name>S-adenosyl-L-methionine</name>
        <dbReference type="ChEBI" id="CHEBI:59789"/>
    </ligand>
</feature>
<keyword evidence="7" id="KW-0687">Ribonucleoprotein</keyword>
<keyword evidence="2 6" id="KW-0963">Cytoplasm</keyword>
<evidence type="ECO:0000256" key="5">
    <source>
        <dbReference type="ARBA" id="ARBA00022691"/>
    </source>
</evidence>
<sequence>MEWLEVHIDTNHAGLEPLEIFLSANGVDGVVIDDEQDFQSFLENNHQYWDYVDEDLEASMKGKSRITFYLPADGDGFDQLAHLRTALQGFKDAHAGKYGTLLMTLENLKDADWENNWKQYYKPMEIGERLLVIPEWEQENVKGQAKYAGKVPLILEPGLTFGTGSHATTRLCLTALEEAVHGGETVLDLGCGSGILSIAALRLGAASAKAVDIDDKCLTVAYENAALNGIGKDRYTVLVGDVLSNGALRETLGGGYDVVVANIVADVIIGLAPMVRQFLKPGGLFLCSGIIDTRAGEVADALRQNGWEIETTRSGEGWYSYACR</sequence>
<dbReference type="PIRSF" id="PIRSF000401">
    <property type="entry name" value="RPL11_MTase"/>
    <property type="match status" value="1"/>
</dbReference>
<dbReference type="InterPro" id="IPR004498">
    <property type="entry name" value="Ribosomal_PrmA_MeTrfase"/>
</dbReference>
<dbReference type="CDD" id="cd02440">
    <property type="entry name" value="AdoMet_MTases"/>
    <property type="match status" value="1"/>
</dbReference>
<gene>
    <name evidence="6 7" type="primary">prmA</name>
    <name evidence="7" type="ORF">H8Z83_06050</name>
</gene>
<comment type="subcellular location">
    <subcellularLocation>
        <location evidence="6">Cytoplasm</location>
    </subcellularLocation>
</comment>